<comment type="subcellular location">
    <subcellularLocation>
        <location evidence="1">Membrane</location>
        <topology evidence="1">Multi-pass membrane protein</topology>
    </subcellularLocation>
</comment>
<dbReference type="VEuPathDB" id="FungiDB:PV10_02332"/>
<feature type="domain" description="Major facilitator superfamily (MFS) profile" evidence="8">
    <location>
        <begin position="90"/>
        <end position="510"/>
    </location>
</feature>
<dbReference type="EMBL" id="KN847521">
    <property type="protein sequence ID" value="KIV94579.1"/>
    <property type="molecule type" value="Genomic_DNA"/>
</dbReference>
<feature type="compositionally biased region" description="Basic and acidic residues" evidence="6">
    <location>
        <begin position="48"/>
        <end position="64"/>
    </location>
</feature>
<dbReference type="GO" id="GO:0022857">
    <property type="term" value="F:transmembrane transporter activity"/>
    <property type="evidence" value="ECO:0007669"/>
    <property type="project" value="InterPro"/>
</dbReference>
<name>A0A0D1ZKZ1_EXOME</name>
<dbReference type="OMA" id="EYIPGIW"/>
<organism evidence="9 10">
    <name type="scientific">Exophiala mesophila</name>
    <name type="common">Black yeast-like fungus</name>
    <dbReference type="NCBI Taxonomy" id="212818"/>
    <lineage>
        <taxon>Eukaryota</taxon>
        <taxon>Fungi</taxon>
        <taxon>Dikarya</taxon>
        <taxon>Ascomycota</taxon>
        <taxon>Pezizomycotina</taxon>
        <taxon>Eurotiomycetes</taxon>
        <taxon>Chaetothyriomycetidae</taxon>
        <taxon>Chaetothyriales</taxon>
        <taxon>Herpotrichiellaceae</taxon>
        <taxon>Exophiala</taxon>
    </lineage>
</organism>
<dbReference type="PANTHER" id="PTHR43791:SF47">
    <property type="entry name" value="MAJOR FACILITATOR SUPERFAMILY (MFS) PROFILE DOMAIN-CONTAINING PROTEIN-RELATED"/>
    <property type="match status" value="1"/>
</dbReference>
<gene>
    <name evidence="9" type="ORF">PV10_02332</name>
</gene>
<dbReference type="OrthoDB" id="3639251at2759"/>
<dbReference type="InterPro" id="IPR011701">
    <property type="entry name" value="MFS"/>
</dbReference>
<dbReference type="PROSITE" id="PS50850">
    <property type="entry name" value="MFS"/>
    <property type="match status" value="1"/>
</dbReference>
<feature type="transmembrane region" description="Helical" evidence="7">
    <location>
        <begin position="484"/>
        <end position="505"/>
    </location>
</feature>
<dbReference type="SUPFAM" id="SSF103473">
    <property type="entry name" value="MFS general substrate transporter"/>
    <property type="match status" value="1"/>
</dbReference>
<accession>A0A0D1ZKZ1</accession>
<dbReference type="HOGENOM" id="CLU_001265_0_1_1"/>
<dbReference type="Proteomes" id="UP000054302">
    <property type="component" value="Unassembled WGS sequence"/>
</dbReference>
<evidence type="ECO:0000256" key="2">
    <source>
        <dbReference type="ARBA" id="ARBA00022448"/>
    </source>
</evidence>
<feature type="transmembrane region" description="Helical" evidence="7">
    <location>
        <begin position="358"/>
        <end position="383"/>
    </location>
</feature>
<keyword evidence="10" id="KW-1185">Reference proteome</keyword>
<evidence type="ECO:0000313" key="9">
    <source>
        <dbReference type="EMBL" id="KIV94579.1"/>
    </source>
</evidence>
<feature type="transmembrane region" description="Helical" evidence="7">
    <location>
        <begin position="395"/>
        <end position="413"/>
    </location>
</feature>
<dbReference type="FunFam" id="1.20.1250.20:FF:000511">
    <property type="entry name" value="MFS general substrate transporter"/>
    <property type="match status" value="1"/>
</dbReference>
<dbReference type="Pfam" id="PF07690">
    <property type="entry name" value="MFS_1"/>
    <property type="match status" value="1"/>
</dbReference>
<dbReference type="FunFam" id="1.20.1250.20:FF:000409">
    <property type="entry name" value="MFS general substrate transporter"/>
    <property type="match status" value="1"/>
</dbReference>
<dbReference type="InterPro" id="IPR036259">
    <property type="entry name" value="MFS_trans_sf"/>
</dbReference>
<feature type="transmembrane region" description="Helical" evidence="7">
    <location>
        <begin position="187"/>
        <end position="205"/>
    </location>
</feature>
<keyword evidence="3 7" id="KW-0812">Transmembrane</keyword>
<evidence type="ECO:0000256" key="4">
    <source>
        <dbReference type="ARBA" id="ARBA00022989"/>
    </source>
</evidence>
<feature type="transmembrane region" description="Helical" evidence="7">
    <location>
        <begin position="250"/>
        <end position="275"/>
    </location>
</feature>
<dbReference type="AlphaFoldDB" id="A0A0D1ZKZ1"/>
<evidence type="ECO:0000256" key="7">
    <source>
        <dbReference type="SAM" id="Phobius"/>
    </source>
</evidence>
<evidence type="ECO:0000256" key="1">
    <source>
        <dbReference type="ARBA" id="ARBA00004141"/>
    </source>
</evidence>
<feature type="transmembrane region" description="Helical" evidence="7">
    <location>
        <begin position="157"/>
        <end position="175"/>
    </location>
</feature>
<dbReference type="Gene3D" id="1.20.1250.20">
    <property type="entry name" value="MFS general substrate transporter like domains"/>
    <property type="match status" value="2"/>
</dbReference>
<feature type="transmembrane region" description="Helical" evidence="7">
    <location>
        <begin position="327"/>
        <end position="352"/>
    </location>
</feature>
<evidence type="ECO:0000313" key="10">
    <source>
        <dbReference type="Proteomes" id="UP000054302"/>
    </source>
</evidence>
<feature type="transmembrane region" description="Helical" evidence="7">
    <location>
        <begin position="419"/>
        <end position="439"/>
    </location>
</feature>
<dbReference type="RefSeq" id="XP_016226153.1">
    <property type="nucleotide sequence ID" value="XM_016366635.1"/>
</dbReference>
<feature type="region of interest" description="Disordered" evidence="6">
    <location>
        <begin position="48"/>
        <end position="73"/>
    </location>
</feature>
<dbReference type="PANTHER" id="PTHR43791">
    <property type="entry name" value="PERMEASE-RELATED"/>
    <property type="match status" value="1"/>
</dbReference>
<sequence length="529" mass="59025">MYKMISMEPQSPQVLRQPIFPRQQVSPLARKMATIPQEKIQESEIVADKNSPHHSFVEDSEKQPAEGIDDDPVFSRPEQRKIIHRIDRRLIATTGAMYCVSLMDRTNLPNAAIAGMNVELELNEGFRYSTIALVFFITYTLCQPPATLLCRKIGPRPFLSAICFAWGVVMIGFGFPNNWVAMIPLRLLLGIFEAGFFPGCVYLISTYYARYDMQKRYAVFYLIGSLASACSGILAYGIQQMHGLAGYWGWRWIFIIEGILTCVIAVIGYIFLVGFPDQLKQKKAWPAFLSHDEIDFVIRRINKDRSDAGAEEWNFRAWAACGADIKVWGFALIFCFLTTMAYAIAYFLPIILRQNMGFSIAAAQCLTAPPYAFAGIVMVFIAWLGDKYHIRGPLLIANAVVGLIGLPVLGFASQPGVRYFGVFLVCTSANASIPTCMAYQANNIRGHWKRAFCSATLVGFGGIGGVAGSLIFRSQDAPHYRPGIYAGMAANGLLILVVCINTIYFRRENRKADQEGKILEGSPDFRYTI</sequence>
<evidence type="ECO:0000256" key="6">
    <source>
        <dbReference type="SAM" id="MobiDB-lite"/>
    </source>
</evidence>
<dbReference type="GO" id="GO:0016020">
    <property type="term" value="C:membrane"/>
    <property type="evidence" value="ECO:0007669"/>
    <property type="project" value="UniProtKB-SubCell"/>
</dbReference>
<dbReference type="InterPro" id="IPR020846">
    <property type="entry name" value="MFS_dom"/>
</dbReference>
<feature type="transmembrane region" description="Helical" evidence="7">
    <location>
        <begin position="128"/>
        <end position="150"/>
    </location>
</feature>
<keyword evidence="5 7" id="KW-0472">Membrane</keyword>
<feature type="transmembrane region" description="Helical" evidence="7">
    <location>
        <begin position="217"/>
        <end position="238"/>
    </location>
</feature>
<reference evidence="9 10" key="1">
    <citation type="submission" date="2015-01" db="EMBL/GenBank/DDBJ databases">
        <title>The Genome Sequence of Exophiala mesophila CBS40295.</title>
        <authorList>
            <consortium name="The Broad Institute Genomics Platform"/>
            <person name="Cuomo C."/>
            <person name="de Hoog S."/>
            <person name="Gorbushina A."/>
            <person name="Stielow B."/>
            <person name="Teixiera M."/>
            <person name="Abouelleil A."/>
            <person name="Chapman S.B."/>
            <person name="Priest M."/>
            <person name="Young S.K."/>
            <person name="Wortman J."/>
            <person name="Nusbaum C."/>
            <person name="Birren B."/>
        </authorList>
    </citation>
    <scope>NUCLEOTIDE SEQUENCE [LARGE SCALE GENOMIC DNA]</scope>
    <source>
        <strain evidence="9 10">CBS 40295</strain>
    </source>
</reference>
<protein>
    <recommendedName>
        <fullName evidence="8">Major facilitator superfamily (MFS) profile domain-containing protein</fullName>
    </recommendedName>
</protein>
<evidence type="ECO:0000259" key="8">
    <source>
        <dbReference type="PROSITE" id="PS50850"/>
    </source>
</evidence>
<keyword evidence="2" id="KW-0813">Transport</keyword>
<dbReference type="GeneID" id="27320177"/>
<proteinExistence type="predicted"/>
<evidence type="ECO:0000256" key="3">
    <source>
        <dbReference type="ARBA" id="ARBA00022692"/>
    </source>
</evidence>
<feature type="transmembrane region" description="Helical" evidence="7">
    <location>
        <begin position="451"/>
        <end position="472"/>
    </location>
</feature>
<evidence type="ECO:0000256" key="5">
    <source>
        <dbReference type="ARBA" id="ARBA00023136"/>
    </source>
</evidence>
<keyword evidence="4 7" id="KW-1133">Transmembrane helix</keyword>